<evidence type="ECO:0000313" key="3">
    <source>
        <dbReference type="Proteomes" id="UP000261011"/>
    </source>
</evidence>
<evidence type="ECO:0000256" key="1">
    <source>
        <dbReference type="SAM" id="Phobius"/>
    </source>
</evidence>
<protein>
    <recommendedName>
        <fullName evidence="4">DUF4306 domain-containing protein</fullName>
    </recommendedName>
</protein>
<dbReference type="EMBL" id="QVEU01000008">
    <property type="protein sequence ID" value="RGB74937.1"/>
    <property type="molecule type" value="Genomic_DNA"/>
</dbReference>
<dbReference type="OrthoDB" id="1690910at2"/>
<keyword evidence="1" id="KW-0472">Membrane</keyword>
<name>A0A3E2TG38_9FIRM</name>
<keyword evidence="1" id="KW-0812">Transmembrane</keyword>
<dbReference type="Proteomes" id="UP000261011">
    <property type="component" value="Unassembled WGS sequence"/>
</dbReference>
<dbReference type="AlphaFoldDB" id="A0A3E2TG38"/>
<feature type="transmembrane region" description="Helical" evidence="1">
    <location>
        <begin position="57"/>
        <end position="80"/>
    </location>
</feature>
<keyword evidence="3" id="KW-1185">Reference proteome</keyword>
<feature type="transmembrane region" description="Helical" evidence="1">
    <location>
        <begin position="112"/>
        <end position="130"/>
    </location>
</feature>
<keyword evidence="1" id="KW-1133">Transmembrane helix</keyword>
<sequence>MNKNRENQEFLMKILIVSALIILFSSLEAMFFAKDINFFNNFKYANEISSYDQYLNYILFNLFLSTINPIIISIYTFFTIHKRDVNNIYRMFFGFSTFLSLINVVMQFRIKSIFYYLVIILHIILFYFIITKERT</sequence>
<proteinExistence type="predicted"/>
<feature type="transmembrane region" description="Helical" evidence="1">
    <location>
        <begin position="87"/>
        <end position="106"/>
    </location>
</feature>
<evidence type="ECO:0000313" key="2">
    <source>
        <dbReference type="EMBL" id="RGB74937.1"/>
    </source>
</evidence>
<evidence type="ECO:0008006" key="4">
    <source>
        <dbReference type="Google" id="ProtNLM"/>
    </source>
</evidence>
<accession>A0A3E2TG38</accession>
<comment type="caution">
    <text evidence="2">The sequence shown here is derived from an EMBL/GenBank/DDBJ whole genome shotgun (WGS) entry which is preliminary data.</text>
</comment>
<organism evidence="2 3">
    <name type="scientific">Anaerococcus nagyae</name>
    <dbReference type="NCBI Taxonomy" id="1755241"/>
    <lineage>
        <taxon>Bacteria</taxon>
        <taxon>Bacillati</taxon>
        <taxon>Bacillota</taxon>
        <taxon>Tissierellia</taxon>
        <taxon>Tissierellales</taxon>
        <taxon>Peptoniphilaceae</taxon>
        <taxon>Anaerococcus</taxon>
    </lineage>
</organism>
<gene>
    <name evidence="2" type="ORF">DXA39_07785</name>
</gene>
<reference evidence="2 3" key="1">
    <citation type="submission" date="2018-08" db="EMBL/GenBank/DDBJ databases">
        <title>A genome reference for cultivated species of the human gut microbiota.</title>
        <authorList>
            <person name="Zou Y."/>
            <person name="Xue W."/>
            <person name="Luo G."/>
        </authorList>
    </citation>
    <scope>NUCLEOTIDE SEQUENCE [LARGE SCALE GENOMIC DNA]</scope>
    <source>
        <strain evidence="2 3">OF01-3</strain>
    </source>
</reference>